<evidence type="ECO:0000313" key="2">
    <source>
        <dbReference type="Proteomes" id="UP001463665"/>
    </source>
</evidence>
<dbReference type="Proteomes" id="UP001463665">
    <property type="component" value="Chromosome"/>
</dbReference>
<organism evidence="1 2">
    <name type="scientific">Chryseobacterium endophyticum</name>
    <dbReference type="NCBI Taxonomy" id="1854762"/>
    <lineage>
        <taxon>Bacteria</taxon>
        <taxon>Pseudomonadati</taxon>
        <taxon>Bacteroidota</taxon>
        <taxon>Flavobacteriia</taxon>
        <taxon>Flavobacteriales</taxon>
        <taxon>Weeksellaceae</taxon>
        <taxon>Chryseobacterium group</taxon>
        <taxon>Chryseobacterium</taxon>
    </lineage>
</organism>
<reference evidence="1 2" key="1">
    <citation type="submission" date="2024-04" db="EMBL/GenBank/DDBJ databases">
        <title>Genome sequencing and assembly of rice foliar adapted Chryseobacterium endophyticum OsEnb-ALM-A6.</title>
        <authorList>
            <person name="Kumar S."/>
            <person name="Javed M."/>
            <person name="Chouhan V."/>
            <person name="Charishma K."/>
            <person name="Patel A."/>
            <person name="Kumar M."/>
            <person name="Sahu K.P."/>
            <person name="Kumar A."/>
        </authorList>
    </citation>
    <scope>NUCLEOTIDE SEQUENCE [LARGE SCALE GENOMIC DNA]</scope>
    <source>
        <strain evidence="1 2">OsEnb-ALM-A6</strain>
    </source>
</reference>
<keyword evidence="2" id="KW-1185">Reference proteome</keyword>
<name>A0AAU6WL44_9FLAO</name>
<gene>
    <name evidence="1" type="ORF">AAFP95_16330</name>
</gene>
<evidence type="ECO:0000313" key="1">
    <source>
        <dbReference type="EMBL" id="XAO73318.1"/>
    </source>
</evidence>
<sequence>MNSVYEKLGITGDQIIPVYFIYPKGLGEIREIDKQDVEDIENAPEKSDIAILQSSGITEVKAYRKMYMQEVPLEVLSSVNP</sequence>
<proteinExistence type="predicted"/>
<dbReference type="EMBL" id="CP154834">
    <property type="protein sequence ID" value="XAO73318.1"/>
    <property type="molecule type" value="Genomic_DNA"/>
</dbReference>
<protein>
    <submittedName>
        <fullName evidence="1">Uncharacterized protein</fullName>
    </submittedName>
</protein>
<dbReference type="AlphaFoldDB" id="A0AAU6WL44"/>
<accession>A0AAU6WL44</accession>
<dbReference type="RefSeq" id="WP_345765837.1">
    <property type="nucleotide sequence ID" value="NZ_CP154834.1"/>
</dbReference>